<dbReference type="PANTHER" id="PTHR24220">
    <property type="entry name" value="IMPORT ATP-BINDING PROTEIN"/>
    <property type="match status" value="1"/>
</dbReference>
<dbReference type="GO" id="GO:0016887">
    <property type="term" value="F:ATP hydrolysis activity"/>
    <property type="evidence" value="ECO:0007669"/>
    <property type="project" value="InterPro"/>
</dbReference>
<dbReference type="GO" id="GO:0005886">
    <property type="term" value="C:plasma membrane"/>
    <property type="evidence" value="ECO:0007669"/>
    <property type="project" value="TreeGrafter"/>
</dbReference>
<dbReference type="Pfam" id="PF00005">
    <property type="entry name" value="ABC_tran"/>
    <property type="match status" value="1"/>
</dbReference>
<protein>
    <submittedName>
        <fullName evidence="4">ABC transporter, ATP-binding protein</fullName>
    </submittedName>
</protein>
<keyword evidence="1" id="KW-0547">Nucleotide-binding</keyword>
<gene>
    <name evidence="4" type="ORF">DSM3645_28542</name>
</gene>
<dbReference type="PANTHER" id="PTHR24220:SF659">
    <property type="entry name" value="TRANSPORTER, PUTATIVE-RELATED"/>
    <property type="match status" value="1"/>
</dbReference>
<dbReference type="Proteomes" id="UP000004358">
    <property type="component" value="Unassembled WGS sequence"/>
</dbReference>
<name>A3ZPD0_9BACT</name>
<dbReference type="InterPro" id="IPR003593">
    <property type="entry name" value="AAA+_ATPase"/>
</dbReference>
<comment type="caution">
    <text evidence="4">The sequence shown here is derived from an EMBL/GenBank/DDBJ whole genome shotgun (WGS) entry which is preliminary data.</text>
</comment>
<evidence type="ECO:0000313" key="4">
    <source>
        <dbReference type="EMBL" id="EAQ81608.1"/>
    </source>
</evidence>
<dbReference type="EMBL" id="AANZ01000004">
    <property type="protein sequence ID" value="EAQ81608.1"/>
    <property type="molecule type" value="Genomic_DNA"/>
</dbReference>
<dbReference type="HOGENOM" id="CLU_000604_1_22_0"/>
<dbReference type="AlphaFoldDB" id="A3ZPD0"/>
<organism evidence="4 5">
    <name type="scientific">Blastopirellula marina DSM 3645</name>
    <dbReference type="NCBI Taxonomy" id="314230"/>
    <lineage>
        <taxon>Bacteria</taxon>
        <taxon>Pseudomonadati</taxon>
        <taxon>Planctomycetota</taxon>
        <taxon>Planctomycetia</taxon>
        <taxon>Pirellulales</taxon>
        <taxon>Pirellulaceae</taxon>
        <taxon>Blastopirellula</taxon>
    </lineage>
</organism>
<keyword evidence="2 4" id="KW-0067">ATP-binding</keyword>
<accession>A3ZPD0</accession>
<proteinExistence type="predicted"/>
<dbReference type="Gene3D" id="3.40.50.300">
    <property type="entry name" value="P-loop containing nucleotide triphosphate hydrolases"/>
    <property type="match status" value="1"/>
</dbReference>
<evidence type="ECO:0000256" key="1">
    <source>
        <dbReference type="ARBA" id="ARBA00022741"/>
    </source>
</evidence>
<evidence type="ECO:0000256" key="2">
    <source>
        <dbReference type="ARBA" id="ARBA00022840"/>
    </source>
</evidence>
<feature type="domain" description="ABC transporter" evidence="3">
    <location>
        <begin position="24"/>
        <end position="300"/>
    </location>
</feature>
<dbReference type="STRING" id="314230.DSM3645_28542"/>
<dbReference type="SMART" id="SM00382">
    <property type="entry name" value="AAA"/>
    <property type="match status" value="1"/>
</dbReference>
<evidence type="ECO:0000313" key="5">
    <source>
        <dbReference type="Proteomes" id="UP000004358"/>
    </source>
</evidence>
<dbReference type="GO" id="GO:0022857">
    <property type="term" value="F:transmembrane transporter activity"/>
    <property type="evidence" value="ECO:0007669"/>
    <property type="project" value="TreeGrafter"/>
</dbReference>
<evidence type="ECO:0000259" key="3">
    <source>
        <dbReference type="PROSITE" id="PS50893"/>
    </source>
</evidence>
<dbReference type="eggNOG" id="COG1136">
    <property type="taxonomic scope" value="Bacteria"/>
</dbReference>
<dbReference type="InterPro" id="IPR003439">
    <property type="entry name" value="ABC_transporter-like_ATP-bd"/>
</dbReference>
<reference evidence="4 5" key="1">
    <citation type="submission" date="2006-02" db="EMBL/GenBank/DDBJ databases">
        <authorList>
            <person name="Amann R."/>
            <person name="Ferriera S."/>
            <person name="Johnson J."/>
            <person name="Kravitz S."/>
            <person name="Halpern A."/>
            <person name="Remington K."/>
            <person name="Beeson K."/>
            <person name="Tran B."/>
            <person name="Rogers Y.-H."/>
            <person name="Friedman R."/>
            <person name="Venter J.C."/>
        </authorList>
    </citation>
    <scope>NUCLEOTIDE SEQUENCE [LARGE SCALE GENOMIC DNA]</scope>
    <source>
        <strain evidence="4 5">DSM 3645</strain>
    </source>
</reference>
<dbReference type="PROSITE" id="PS50893">
    <property type="entry name" value="ABC_TRANSPORTER_2"/>
    <property type="match status" value="1"/>
</dbReference>
<dbReference type="InterPro" id="IPR015854">
    <property type="entry name" value="ABC_transpr_LolD-like"/>
</dbReference>
<sequence length="301" mass="33065">MKMESELMPLETERETADKQTPVLLVEDLQQRLRDPQTGEQFVVTLEGRLAIPPGAFAAMLGPSGCGKSTLLSVFGLLRRPSHPHEIGRFEIAGIDADGAVRVHDLKALWRSNQQGQIERLRRQNIGFALQSGELLSSLTVRENIAVPLRLNGIGRRQVNGRVDELLASFGLDASSDLESENGDQRKNRLAHARVNKLSGGEYQRVVLARAIAHQPRIVFVDEPTSALNRELARKSLIQLKLSQLTGDNPGAVVMITHDEELAAEFADMVIRMEPEPGKAAGRVVEIASTTPTYDAAAFLR</sequence>
<dbReference type="SUPFAM" id="SSF52540">
    <property type="entry name" value="P-loop containing nucleoside triphosphate hydrolases"/>
    <property type="match status" value="1"/>
</dbReference>
<dbReference type="GO" id="GO:0005524">
    <property type="term" value="F:ATP binding"/>
    <property type="evidence" value="ECO:0007669"/>
    <property type="project" value="UniProtKB-KW"/>
</dbReference>
<dbReference type="InterPro" id="IPR027417">
    <property type="entry name" value="P-loop_NTPase"/>
</dbReference>